<dbReference type="GO" id="GO:0003677">
    <property type="term" value="F:DNA binding"/>
    <property type="evidence" value="ECO:0007669"/>
    <property type="project" value="InterPro"/>
</dbReference>
<dbReference type="EMBL" id="NULI01000006">
    <property type="protein sequence ID" value="PGS83959.1"/>
    <property type="molecule type" value="Genomic_DNA"/>
</dbReference>
<organism evidence="2 3">
    <name type="scientific">Bacillus cereus</name>
    <dbReference type="NCBI Taxonomy" id="1396"/>
    <lineage>
        <taxon>Bacteria</taxon>
        <taxon>Bacillati</taxon>
        <taxon>Bacillota</taxon>
        <taxon>Bacilli</taxon>
        <taxon>Bacillales</taxon>
        <taxon>Bacillaceae</taxon>
        <taxon>Bacillus</taxon>
        <taxon>Bacillus cereus group</taxon>
    </lineage>
</organism>
<dbReference type="CDD" id="cd00093">
    <property type="entry name" value="HTH_XRE"/>
    <property type="match status" value="1"/>
</dbReference>
<accession>A0A9X7CSS8</accession>
<dbReference type="SMART" id="SM00530">
    <property type="entry name" value="HTH_XRE"/>
    <property type="match status" value="1"/>
</dbReference>
<dbReference type="Gene3D" id="1.10.260.40">
    <property type="entry name" value="lambda repressor-like DNA-binding domains"/>
    <property type="match status" value="1"/>
</dbReference>
<dbReference type="InterPro" id="IPR010982">
    <property type="entry name" value="Lambda_DNA-bd_dom_sf"/>
</dbReference>
<feature type="domain" description="HTH cro/C1-type" evidence="1">
    <location>
        <begin position="8"/>
        <end position="62"/>
    </location>
</feature>
<dbReference type="RefSeq" id="WP_098782160.1">
    <property type="nucleotide sequence ID" value="NZ_NULI01000006.1"/>
</dbReference>
<dbReference type="Pfam" id="PF01381">
    <property type="entry name" value="HTH_3"/>
    <property type="match status" value="1"/>
</dbReference>
<reference evidence="2 3" key="1">
    <citation type="submission" date="2017-09" db="EMBL/GenBank/DDBJ databases">
        <title>Large-scale bioinformatics analysis of Bacillus genomes uncovers conserved roles of natural products in bacterial physiology.</title>
        <authorList>
            <consortium name="Agbiome Team Llc"/>
            <person name="Bleich R.M."/>
            <person name="Grubbs K.J."/>
            <person name="Santa Maria K.C."/>
            <person name="Allen S.E."/>
            <person name="Farag S."/>
            <person name="Shank E.A."/>
            <person name="Bowers A."/>
        </authorList>
    </citation>
    <scope>NUCLEOTIDE SEQUENCE [LARGE SCALE GENOMIC DNA]</scope>
    <source>
        <strain evidence="2 3">AFS041711</strain>
    </source>
</reference>
<dbReference type="InterPro" id="IPR001387">
    <property type="entry name" value="Cro/C1-type_HTH"/>
</dbReference>
<dbReference type="SUPFAM" id="SSF47413">
    <property type="entry name" value="lambda repressor-like DNA-binding domains"/>
    <property type="match status" value="1"/>
</dbReference>
<evidence type="ECO:0000259" key="1">
    <source>
        <dbReference type="PROSITE" id="PS50943"/>
    </source>
</evidence>
<comment type="caution">
    <text evidence="2">The sequence shown here is derived from an EMBL/GenBank/DDBJ whole genome shotgun (WGS) entry which is preliminary data.</text>
</comment>
<gene>
    <name evidence="2" type="ORF">COC69_01195</name>
</gene>
<evidence type="ECO:0000313" key="3">
    <source>
        <dbReference type="Proteomes" id="UP000224203"/>
    </source>
</evidence>
<evidence type="ECO:0000313" key="2">
    <source>
        <dbReference type="EMBL" id="PGS83959.1"/>
    </source>
</evidence>
<proteinExistence type="predicted"/>
<name>A0A9X7CSS8_BACCE</name>
<sequence length="70" mass="7944">MKIDNEKLSALIKDKKMRQVEFATAINLAPSTISLYLSGKGQPGKKVLYSMSEFFGIPINDFFIKEKMKD</sequence>
<dbReference type="Proteomes" id="UP000224203">
    <property type="component" value="Unassembled WGS sequence"/>
</dbReference>
<dbReference type="AlphaFoldDB" id="A0A9X7CSS8"/>
<dbReference type="PROSITE" id="PS50943">
    <property type="entry name" value="HTH_CROC1"/>
    <property type="match status" value="1"/>
</dbReference>
<protein>
    <submittedName>
        <fullName evidence="2">Transcriptional regulator</fullName>
    </submittedName>
</protein>